<evidence type="ECO:0000313" key="2">
    <source>
        <dbReference type="Proteomes" id="UP000789719"/>
    </source>
</evidence>
<sequence length="196" mass="22390">MLEVFHFITPLQFESFQAQKALTQVLKSLNTKSSYHILPLINLATMDETYRQGIESNTHTPSQVDYAISLDYVAVLSQGRSLARKFLYAMQDQILVRQNAYSRTMVTKILTDIGADMPLFAEERLIANPAMLLTKNQQFANQYKITKNPTAIIFDSNNNESGLIIENFSTTNLDEVLNQYLNKQHTSLPPYLVLHR</sequence>
<organism evidence="1 2">
    <name type="scientific">Periweissella ghanensis</name>
    <dbReference type="NCBI Taxonomy" id="467997"/>
    <lineage>
        <taxon>Bacteria</taxon>
        <taxon>Bacillati</taxon>
        <taxon>Bacillota</taxon>
        <taxon>Bacilli</taxon>
        <taxon>Lactobacillales</taxon>
        <taxon>Lactobacillaceae</taxon>
        <taxon>Periweissella</taxon>
    </lineage>
</organism>
<protein>
    <submittedName>
        <fullName evidence="1">Uncharacterized protein</fullName>
    </submittedName>
</protein>
<dbReference type="EMBL" id="CAKKNT010000009">
    <property type="protein sequence ID" value="CAH0418462.1"/>
    <property type="molecule type" value="Genomic_DNA"/>
</dbReference>
<comment type="caution">
    <text evidence="1">The sequence shown here is derived from an EMBL/GenBank/DDBJ whole genome shotgun (WGS) entry which is preliminary data.</text>
</comment>
<dbReference type="InterPro" id="IPR036249">
    <property type="entry name" value="Thioredoxin-like_sf"/>
</dbReference>
<name>A0ABM8ZAT2_9LACO</name>
<dbReference type="RefSeq" id="WP_230098553.1">
    <property type="nucleotide sequence ID" value="NZ_CAKKNT010000009.1"/>
</dbReference>
<dbReference type="SUPFAM" id="SSF52833">
    <property type="entry name" value="Thioredoxin-like"/>
    <property type="match status" value="1"/>
</dbReference>
<gene>
    <name evidence="1" type="ORF">WGH24286_00880</name>
</gene>
<keyword evidence="2" id="KW-1185">Reference proteome</keyword>
<dbReference type="Pfam" id="PF13743">
    <property type="entry name" value="Thioredoxin_5"/>
    <property type="match status" value="1"/>
</dbReference>
<accession>A0ABM8ZAT2</accession>
<evidence type="ECO:0000313" key="1">
    <source>
        <dbReference type="EMBL" id="CAH0418462.1"/>
    </source>
</evidence>
<proteinExistence type="predicted"/>
<dbReference type="Proteomes" id="UP000789719">
    <property type="component" value="Unassembled WGS sequence"/>
</dbReference>
<reference evidence="1 2" key="1">
    <citation type="submission" date="2021-11" db="EMBL/GenBank/DDBJ databases">
        <authorList>
            <person name="Depoorter E."/>
        </authorList>
    </citation>
    <scope>NUCLEOTIDE SEQUENCE [LARGE SCALE GENOMIC DNA]</scope>
    <source>
        <strain evidence="1 2">LMG 24286</strain>
    </source>
</reference>